<dbReference type="AlphaFoldDB" id="A0A3R5U711"/>
<evidence type="ECO:0000313" key="4">
    <source>
        <dbReference type="Proteomes" id="UP000286268"/>
    </source>
</evidence>
<dbReference type="InterPro" id="IPR058780">
    <property type="entry name" value="YhfM-like_dom"/>
</dbReference>
<name>A0A3R5U711_9CLOT</name>
<reference evidence="3 4" key="1">
    <citation type="submission" date="2018-01" db="EMBL/GenBank/DDBJ databases">
        <title>Genome Sequencing and Assembly of Anaerobacter polyendosporus strain CT4.</title>
        <authorList>
            <person name="Tachaapaikoon C."/>
            <person name="Sutheeworapong S."/>
            <person name="Jenjaroenpun P."/>
            <person name="Wongsurawat T."/>
            <person name="Nookeaw I."/>
            <person name="Cheawchanlertfa P."/>
            <person name="Kosugi A."/>
            <person name="Cheevadhanarak S."/>
            <person name="Ratanakhanokchai K."/>
        </authorList>
    </citation>
    <scope>NUCLEOTIDE SEQUENCE [LARGE SCALE GENOMIC DNA]</scope>
    <source>
        <strain evidence="3 4">CT4</strain>
    </source>
</reference>
<dbReference type="OrthoDB" id="2738838at2"/>
<dbReference type="EMBL" id="CP025746">
    <property type="protein sequence ID" value="QAA33578.1"/>
    <property type="molecule type" value="Genomic_DNA"/>
</dbReference>
<dbReference type="RefSeq" id="WP_128214302.1">
    <property type="nucleotide sequence ID" value="NZ_CP025746.1"/>
</dbReference>
<protein>
    <recommendedName>
        <fullName evidence="2">YhfM-like domain-containing protein</fullName>
    </recommendedName>
</protein>
<dbReference type="KEGG" id="cmah:C1I91_19110"/>
<sequence length="140" mass="16351">MKLLLKNKIFITIISIGIVLAVCIIFYQYKDNESYRSSEVSNLIINKLAQNSPKTIINTWNFKDKKHIARFINAFNSKKRLNVKIDIRTPDYSVTIVLTNNHKENYNLWLDDTSEGIIMNDNKVWKLSKSSTESIRKLLK</sequence>
<feature type="transmembrane region" description="Helical" evidence="1">
    <location>
        <begin position="9"/>
        <end position="29"/>
    </location>
</feature>
<evidence type="ECO:0000313" key="3">
    <source>
        <dbReference type="EMBL" id="QAA33578.1"/>
    </source>
</evidence>
<keyword evidence="1" id="KW-0472">Membrane</keyword>
<evidence type="ECO:0000259" key="2">
    <source>
        <dbReference type="Pfam" id="PF26353"/>
    </source>
</evidence>
<accession>A0A3R5U711</accession>
<evidence type="ECO:0000256" key="1">
    <source>
        <dbReference type="SAM" id="Phobius"/>
    </source>
</evidence>
<organism evidence="3 4">
    <name type="scientific">Clostridium manihotivorum</name>
    <dbReference type="NCBI Taxonomy" id="2320868"/>
    <lineage>
        <taxon>Bacteria</taxon>
        <taxon>Bacillati</taxon>
        <taxon>Bacillota</taxon>
        <taxon>Clostridia</taxon>
        <taxon>Eubacteriales</taxon>
        <taxon>Clostridiaceae</taxon>
        <taxon>Clostridium</taxon>
    </lineage>
</organism>
<dbReference type="Proteomes" id="UP000286268">
    <property type="component" value="Chromosome"/>
</dbReference>
<proteinExistence type="predicted"/>
<dbReference type="Pfam" id="PF26353">
    <property type="entry name" value="YhfM"/>
    <property type="match status" value="1"/>
</dbReference>
<feature type="domain" description="YhfM-like" evidence="2">
    <location>
        <begin position="39"/>
        <end position="140"/>
    </location>
</feature>
<keyword evidence="4" id="KW-1185">Reference proteome</keyword>
<keyword evidence="1" id="KW-1133">Transmembrane helix</keyword>
<gene>
    <name evidence="3" type="ORF">C1I91_19110</name>
</gene>
<keyword evidence="1" id="KW-0812">Transmembrane</keyword>